<evidence type="ECO:0000313" key="8">
    <source>
        <dbReference type="Proteomes" id="UP000218332"/>
    </source>
</evidence>
<dbReference type="Pfam" id="PF00829">
    <property type="entry name" value="Ribosomal_L21p"/>
    <property type="match status" value="1"/>
</dbReference>
<dbReference type="GO" id="GO:0005737">
    <property type="term" value="C:cytoplasm"/>
    <property type="evidence" value="ECO:0007669"/>
    <property type="project" value="UniProtKB-ARBA"/>
</dbReference>
<evidence type="ECO:0000256" key="6">
    <source>
        <dbReference type="RuleBase" id="RU000562"/>
    </source>
</evidence>
<keyword evidence="2 6" id="KW-0694">RNA-binding</keyword>
<sequence>EVVRHGRADKIKIIKFRRRKHSLKRQGHRQWFTEVKITGIKG</sequence>
<proteinExistence type="inferred from homology"/>
<evidence type="ECO:0000256" key="3">
    <source>
        <dbReference type="ARBA" id="ARBA00022980"/>
    </source>
</evidence>
<dbReference type="InterPro" id="IPR028909">
    <property type="entry name" value="bL21-like"/>
</dbReference>
<evidence type="ECO:0000256" key="4">
    <source>
        <dbReference type="ARBA" id="ARBA00023274"/>
    </source>
</evidence>
<keyword evidence="4 6" id="KW-0687">Ribonucleoprotein</keyword>
<organism evidence="7 8">
    <name type="scientific">Tamilnaduibacter salinus</name>
    <dbReference type="NCBI Taxonomy" id="1484056"/>
    <lineage>
        <taxon>Bacteria</taxon>
        <taxon>Pseudomonadati</taxon>
        <taxon>Pseudomonadota</taxon>
        <taxon>Gammaproteobacteria</taxon>
        <taxon>Pseudomonadales</taxon>
        <taxon>Marinobacteraceae</taxon>
        <taxon>Tamilnaduibacter</taxon>
    </lineage>
</organism>
<dbReference type="GO" id="GO:0005840">
    <property type="term" value="C:ribosome"/>
    <property type="evidence" value="ECO:0007669"/>
    <property type="project" value="UniProtKB-KW"/>
</dbReference>
<dbReference type="SUPFAM" id="SSF141091">
    <property type="entry name" value="L21p-like"/>
    <property type="match status" value="1"/>
</dbReference>
<evidence type="ECO:0000256" key="1">
    <source>
        <dbReference type="ARBA" id="ARBA00022730"/>
    </source>
</evidence>
<dbReference type="InterPro" id="IPR018258">
    <property type="entry name" value="Ribosomal_bL21_CS"/>
</dbReference>
<comment type="function">
    <text evidence="6">This protein binds to 23S rRNA in the presence of protein L20.</text>
</comment>
<dbReference type="GO" id="GO:1990904">
    <property type="term" value="C:ribonucleoprotein complex"/>
    <property type="evidence" value="ECO:0007669"/>
    <property type="project" value="UniProtKB-KW"/>
</dbReference>
<keyword evidence="3 6" id="KW-0689">Ribosomal protein</keyword>
<dbReference type="PROSITE" id="PS01169">
    <property type="entry name" value="RIBOSOMAL_L21"/>
    <property type="match status" value="1"/>
</dbReference>
<dbReference type="InterPro" id="IPR036164">
    <property type="entry name" value="bL21-like_sf"/>
</dbReference>
<evidence type="ECO:0000256" key="2">
    <source>
        <dbReference type="ARBA" id="ARBA00022884"/>
    </source>
</evidence>
<dbReference type="EMBL" id="NMPM01000075">
    <property type="protein sequence ID" value="PAV25152.1"/>
    <property type="molecule type" value="Genomic_DNA"/>
</dbReference>
<accession>A0A2A2I0L7</accession>
<dbReference type="RefSeq" id="WP_095611754.1">
    <property type="nucleotide sequence ID" value="NZ_NMPM01000075.1"/>
</dbReference>
<dbReference type="AlphaFoldDB" id="A0A2A2I0L7"/>
<comment type="similarity">
    <text evidence="6">Belongs to the bacterial ribosomal protein bL21 family.</text>
</comment>
<feature type="non-terminal residue" evidence="7">
    <location>
        <position position="1"/>
    </location>
</feature>
<evidence type="ECO:0000313" key="7">
    <source>
        <dbReference type="EMBL" id="PAV25152.1"/>
    </source>
</evidence>
<dbReference type="GO" id="GO:0006412">
    <property type="term" value="P:translation"/>
    <property type="evidence" value="ECO:0007669"/>
    <property type="project" value="InterPro"/>
</dbReference>
<comment type="caution">
    <text evidence="7">The sequence shown here is derived from an EMBL/GenBank/DDBJ whole genome shotgun (WGS) entry which is preliminary data.</text>
</comment>
<dbReference type="GO" id="GO:0019843">
    <property type="term" value="F:rRNA binding"/>
    <property type="evidence" value="ECO:0007669"/>
    <property type="project" value="UniProtKB-KW"/>
</dbReference>
<gene>
    <name evidence="7" type="primary">rplU</name>
    <name evidence="7" type="ORF">CF392_12315</name>
</gene>
<keyword evidence="1 6" id="KW-0699">rRNA-binding</keyword>
<keyword evidence="8" id="KW-1185">Reference proteome</keyword>
<dbReference type="GO" id="GO:0003735">
    <property type="term" value="F:structural constituent of ribosome"/>
    <property type="evidence" value="ECO:0007669"/>
    <property type="project" value="InterPro"/>
</dbReference>
<name>A0A2A2I0L7_9GAMM</name>
<dbReference type="InterPro" id="IPR001787">
    <property type="entry name" value="Ribosomal_bL21"/>
</dbReference>
<protein>
    <recommendedName>
        <fullName evidence="5 6">50S ribosomal protein L21</fullName>
    </recommendedName>
</protein>
<dbReference type="NCBIfam" id="TIGR00061">
    <property type="entry name" value="L21"/>
    <property type="match status" value="1"/>
</dbReference>
<reference evidence="7 8" key="1">
    <citation type="submission" date="2017-07" db="EMBL/GenBank/DDBJ databases">
        <title>Tamlnaduibacter salinus (Mi-7) genome sequencing.</title>
        <authorList>
            <person name="Verma A."/>
            <person name="Krishnamurthi S."/>
        </authorList>
    </citation>
    <scope>NUCLEOTIDE SEQUENCE [LARGE SCALE GENOMIC DNA]</scope>
    <source>
        <strain evidence="7 8">Mi-7</strain>
    </source>
</reference>
<dbReference type="Proteomes" id="UP000218332">
    <property type="component" value="Unassembled WGS sequence"/>
</dbReference>
<evidence type="ECO:0000256" key="5">
    <source>
        <dbReference type="ARBA" id="ARBA00035483"/>
    </source>
</evidence>